<feature type="compositionally biased region" description="Low complexity" evidence="1">
    <location>
        <begin position="97"/>
        <end position="106"/>
    </location>
</feature>
<sequence length="106" mass="10903">MLGRRDRRLLAPDSSTARILSHCDCATDNGIPFTISGPDVCIKFATQNQPGDTGGLAELMIGWQHVHTIPHDLANDDVGTAEQLEATGGMGPGGAPGPASGAAPEQ</sequence>
<feature type="region of interest" description="Disordered" evidence="1">
    <location>
        <begin position="79"/>
        <end position="106"/>
    </location>
</feature>
<evidence type="ECO:0000256" key="1">
    <source>
        <dbReference type="SAM" id="MobiDB-lite"/>
    </source>
</evidence>
<proteinExistence type="predicted"/>
<reference evidence="2 3" key="1">
    <citation type="journal article" date="2019" name="Int. J. Syst. Evol. Microbiol.">
        <title>The Global Catalogue of Microorganisms (GCM) 10K type strain sequencing project: providing services to taxonomists for standard genome sequencing and annotation.</title>
        <authorList>
            <consortium name="The Broad Institute Genomics Platform"/>
            <consortium name="The Broad Institute Genome Sequencing Center for Infectious Disease"/>
            <person name="Wu L."/>
            <person name="Ma J."/>
        </authorList>
    </citation>
    <scope>NUCLEOTIDE SEQUENCE [LARGE SCALE GENOMIC DNA]</scope>
    <source>
        <strain evidence="2 3">JCM 14735</strain>
    </source>
</reference>
<protein>
    <submittedName>
        <fullName evidence="2">Uncharacterized protein</fullName>
    </submittedName>
</protein>
<keyword evidence="3" id="KW-1185">Reference proteome</keyword>
<organism evidence="2 3">
    <name type="scientific">Kocuria aegyptia</name>
    <dbReference type="NCBI Taxonomy" id="330943"/>
    <lineage>
        <taxon>Bacteria</taxon>
        <taxon>Bacillati</taxon>
        <taxon>Actinomycetota</taxon>
        <taxon>Actinomycetes</taxon>
        <taxon>Micrococcales</taxon>
        <taxon>Micrococcaceae</taxon>
        <taxon>Kocuria</taxon>
    </lineage>
</organism>
<gene>
    <name evidence="2" type="ORF">GCM10009767_20420</name>
</gene>
<evidence type="ECO:0000313" key="3">
    <source>
        <dbReference type="Proteomes" id="UP001501204"/>
    </source>
</evidence>
<dbReference type="Proteomes" id="UP001501204">
    <property type="component" value="Unassembled WGS sequence"/>
</dbReference>
<evidence type="ECO:0000313" key="2">
    <source>
        <dbReference type="EMBL" id="GAA1761304.1"/>
    </source>
</evidence>
<name>A0ABN2KQR7_9MICC</name>
<accession>A0ABN2KQR7</accession>
<dbReference type="EMBL" id="BAAAOA010000020">
    <property type="protein sequence ID" value="GAA1761304.1"/>
    <property type="molecule type" value="Genomic_DNA"/>
</dbReference>
<comment type="caution">
    <text evidence="2">The sequence shown here is derived from an EMBL/GenBank/DDBJ whole genome shotgun (WGS) entry which is preliminary data.</text>
</comment>